<dbReference type="InterPro" id="IPR006060">
    <property type="entry name" value="Maltose/Cyclodextrin-bd"/>
</dbReference>
<evidence type="ECO:0000256" key="1">
    <source>
        <dbReference type="ARBA" id="ARBA00008520"/>
    </source>
</evidence>
<dbReference type="AlphaFoldDB" id="A0A841SXN8"/>
<dbReference type="InterPro" id="IPR006059">
    <property type="entry name" value="SBP"/>
</dbReference>
<keyword evidence="8" id="KW-1185">Reference proteome</keyword>
<keyword evidence="5" id="KW-0449">Lipoprotein</keyword>
<dbReference type="GO" id="GO:0042956">
    <property type="term" value="P:maltodextrin transmembrane transport"/>
    <property type="evidence" value="ECO:0007669"/>
    <property type="project" value="TreeGrafter"/>
</dbReference>
<dbReference type="Gene3D" id="3.40.190.10">
    <property type="entry name" value="Periplasmic binding protein-like II"/>
    <property type="match status" value="2"/>
</dbReference>
<dbReference type="PROSITE" id="PS51257">
    <property type="entry name" value="PROKAR_LIPOPROTEIN"/>
    <property type="match status" value="1"/>
</dbReference>
<feature type="region of interest" description="Disordered" evidence="6">
    <location>
        <begin position="31"/>
        <end position="68"/>
    </location>
</feature>
<reference evidence="7 8" key="1">
    <citation type="submission" date="2020-08" db="EMBL/GenBank/DDBJ databases">
        <title>Cohnella phylogeny.</title>
        <authorList>
            <person name="Dunlap C."/>
        </authorList>
    </citation>
    <scope>NUCLEOTIDE SEQUENCE [LARGE SCALE GENOMIC DNA]</scope>
    <source>
        <strain evidence="7 8">DSM 25241</strain>
    </source>
</reference>
<comment type="subcellular location">
    <subcellularLocation>
        <location evidence="5">Cell membrane</location>
        <topology evidence="5">Lipid-anchor</topology>
    </subcellularLocation>
</comment>
<dbReference type="GO" id="GO:1901982">
    <property type="term" value="F:maltose binding"/>
    <property type="evidence" value="ECO:0007669"/>
    <property type="project" value="TreeGrafter"/>
</dbReference>
<comment type="caution">
    <text evidence="7">The sequence shown here is derived from an EMBL/GenBank/DDBJ whole genome shotgun (WGS) entry which is preliminary data.</text>
</comment>
<comment type="similarity">
    <text evidence="1 5">Belongs to the bacterial solute-binding protein 1 family.</text>
</comment>
<evidence type="ECO:0000256" key="4">
    <source>
        <dbReference type="ARBA" id="ARBA00022729"/>
    </source>
</evidence>
<dbReference type="GO" id="GO:0015144">
    <property type="term" value="F:carbohydrate transmembrane transporter activity"/>
    <property type="evidence" value="ECO:0007669"/>
    <property type="project" value="InterPro"/>
</dbReference>
<protein>
    <recommendedName>
        <fullName evidence="5">Maltodextrin-binding protein</fullName>
    </recommendedName>
</protein>
<evidence type="ECO:0000313" key="7">
    <source>
        <dbReference type="EMBL" id="MBB6636032.1"/>
    </source>
</evidence>
<dbReference type="CDD" id="cd13586">
    <property type="entry name" value="PBP2_Maltose_binding_like"/>
    <property type="match status" value="1"/>
</dbReference>
<dbReference type="PRINTS" id="PR00181">
    <property type="entry name" value="MALTOSEBP"/>
</dbReference>
<gene>
    <name evidence="7" type="ORF">H7B67_18080</name>
</gene>
<dbReference type="GO" id="GO:0055052">
    <property type="term" value="C:ATP-binding cassette (ABC) transporter complex, substrate-binding subunit-containing"/>
    <property type="evidence" value="ECO:0007669"/>
    <property type="project" value="TreeGrafter"/>
</dbReference>
<dbReference type="PANTHER" id="PTHR30061">
    <property type="entry name" value="MALTOSE-BINDING PERIPLASMIC PROTEIN"/>
    <property type="match status" value="1"/>
</dbReference>
<name>A0A841SXN8_9BACL</name>
<accession>A0A841SXN8</accession>
<dbReference type="PANTHER" id="PTHR30061:SF50">
    <property type="entry name" value="MALTOSE_MALTODEXTRIN-BINDING PERIPLASMIC PROTEIN"/>
    <property type="match status" value="1"/>
</dbReference>
<evidence type="ECO:0000256" key="3">
    <source>
        <dbReference type="ARBA" id="ARBA00022597"/>
    </source>
</evidence>
<feature type="chain" id="PRO_5033102834" description="Maltodextrin-binding protein" evidence="5">
    <location>
        <begin position="22"/>
        <end position="444"/>
    </location>
</feature>
<dbReference type="Proteomes" id="UP000535838">
    <property type="component" value="Unassembled WGS sequence"/>
</dbReference>
<sequence>MKINKTLSMIAALTLMAGSLAACGGNNNGNNTASPEASGSEPAATESPSASASAPASGEAGSDELAPEEGASLVVWETKEMIPRMEAIGKEFTAQYGIPVKVEEVSEADQINKLINDGPAGIGPDIVIYPHDNLGKAVAAGLILPNDFFEEETKAENSEASIAAFTFDGVLYGYPRSVETYAMFYNKDLVQTPAKSYDEILEFAKTFNDTQNGKYTFLFEQNFYYQYSFLATPGGYVYGNGGVDKNDIGLNNEAAITGAKMYQKLKEIIPMKTADATFDVKKGLFLSGKLAYDVNGPWAIAEYKKSGVNFGIAPLPSIDGKPNVSFSGVKGFSVSAFSQYPNASKLFVRFATSKDQQLKDFQELGTLPSNKEAAADPTVTADPLLVGILEQFANSTPMPAIPEMGNVWTPAQSAMADIWDNNKDPKEALDNAVKQIQDANSATQ</sequence>
<dbReference type="Pfam" id="PF13416">
    <property type="entry name" value="SBP_bac_8"/>
    <property type="match status" value="1"/>
</dbReference>
<evidence type="ECO:0000313" key="8">
    <source>
        <dbReference type="Proteomes" id="UP000535838"/>
    </source>
</evidence>
<dbReference type="RefSeq" id="WP_185121268.1">
    <property type="nucleotide sequence ID" value="NZ_JACJVQ010000016.1"/>
</dbReference>
<dbReference type="EMBL" id="JACJVQ010000016">
    <property type="protein sequence ID" value="MBB6636032.1"/>
    <property type="molecule type" value="Genomic_DNA"/>
</dbReference>
<keyword evidence="2 5" id="KW-0813">Transport</keyword>
<keyword evidence="3 5" id="KW-0762">Sugar transport</keyword>
<evidence type="ECO:0000256" key="5">
    <source>
        <dbReference type="RuleBase" id="RU365005"/>
    </source>
</evidence>
<keyword evidence="5" id="KW-0472">Membrane</keyword>
<feature type="compositionally biased region" description="Low complexity" evidence="6">
    <location>
        <begin position="31"/>
        <end position="60"/>
    </location>
</feature>
<keyword evidence="5" id="KW-1003">Cell membrane</keyword>
<evidence type="ECO:0000256" key="6">
    <source>
        <dbReference type="SAM" id="MobiDB-lite"/>
    </source>
</evidence>
<keyword evidence="4 5" id="KW-0732">Signal</keyword>
<organism evidence="7 8">
    <name type="scientific">Cohnella thailandensis</name>
    <dbReference type="NCBI Taxonomy" id="557557"/>
    <lineage>
        <taxon>Bacteria</taxon>
        <taxon>Bacillati</taxon>
        <taxon>Bacillota</taxon>
        <taxon>Bacilli</taxon>
        <taxon>Bacillales</taxon>
        <taxon>Paenibacillaceae</taxon>
        <taxon>Cohnella</taxon>
    </lineage>
</organism>
<feature type="signal peptide" evidence="5">
    <location>
        <begin position="1"/>
        <end position="21"/>
    </location>
</feature>
<proteinExistence type="inferred from homology"/>
<dbReference type="SUPFAM" id="SSF53850">
    <property type="entry name" value="Periplasmic binding protein-like II"/>
    <property type="match status" value="1"/>
</dbReference>
<evidence type="ECO:0000256" key="2">
    <source>
        <dbReference type="ARBA" id="ARBA00022448"/>
    </source>
</evidence>
<dbReference type="GO" id="GO:0015768">
    <property type="term" value="P:maltose transport"/>
    <property type="evidence" value="ECO:0007669"/>
    <property type="project" value="TreeGrafter"/>
</dbReference>